<gene>
    <name evidence="3" type="ORF">ETU37_04060</name>
</gene>
<accession>A0A4Q5J641</accession>
<feature type="transmembrane region" description="Helical" evidence="2">
    <location>
        <begin position="21"/>
        <end position="42"/>
    </location>
</feature>
<dbReference type="RefSeq" id="WP_129985606.1">
    <property type="nucleotide sequence ID" value="NZ_SDPU01000012.1"/>
</dbReference>
<keyword evidence="4" id="KW-1185">Reference proteome</keyword>
<keyword evidence="2" id="KW-0812">Transmembrane</keyword>
<evidence type="ECO:0000256" key="2">
    <source>
        <dbReference type="SAM" id="Phobius"/>
    </source>
</evidence>
<protein>
    <submittedName>
        <fullName evidence="3">Uncharacterized protein</fullName>
    </submittedName>
</protein>
<feature type="compositionally biased region" description="Low complexity" evidence="1">
    <location>
        <begin position="52"/>
        <end position="74"/>
    </location>
</feature>
<keyword evidence="2" id="KW-1133">Transmembrane helix</keyword>
<proteinExistence type="predicted"/>
<name>A0A4Q5J641_9ACTN</name>
<organism evidence="3 4">
    <name type="scientific">Nocardioides iriomotensis</name>
    <dbReference type="NCBI Taxonomy" id="715784"/>
    <lineage>
        <taxon>Bacteria</taxon>
        <taxon>Bacillati</taxon>
        <taxon>Actinomycetota</taxon>
        <taxon>Actinomycetes</taxon>
        <taxon>Propionibacteriales</taxon>
        <taxon>Nocardioidaceae</taxon>
        <taxon>Nocardioides</taxon>
    </lineage>
</organism>
<sequence length="74" mass="7315">MAVQRTRLGRLARAREVALGADELLVALLLTLGLVVVGVGAVNTDHEPAPSAPSGPASAVPAPSAQSAPAVPGR</sequence>
<evidence type="ECO:0000313" key="3">
    <source>
        <dbReference type="EMBL" id="RYU14092.1"/>
    </source>
</evidence>
<evidence type="ECO:0000256" key="1">
    <source>
        <dbReference type="SAM" id="MobiDB-lite"/>
    </source>
</evidence>
<reference evidence="3 4" key="1">
    <citation type="submission" date="2019-01" db="EMBL/GenBank/DDBJ databases">
        <title>Nocardioides guangzhouensis sp. nov., an actinobacterium isolated from soil.</title>
        <authorList>
            <person name="Fu Y."/>
            <person name="Cai Y."/>
            <person name="Lin Z."/>
            <person name="Chen P."/>
        </authorList>
    </citation>
    <scope>NUCLEOTIDE SEQUENCE [LARGE SCALE GENOMIC DNA]</scope>
    <source>
        <strain evidence="3 4">NBRC 105384</strain>
    </source>
</reference>
<keyword evidence="2" id="KW-0472">Membrane</keyword>
<dbReference type="EMBL" id="SDPU01000012">
    <property type="protein sequence ID" value="RYU14092.1"/>
    <property type="molecule type" value="Genomic_DNA"/>
</dbReference>
<dbReference type="Proteomes" id="UP000291189">
    <property type="component" value="Unassembled WGS sequence"/>
</dbReference>
<evidence type="ECO:0000313" key="4">
    <source>
        <dbReference type="Proteomes" id="UP000291189"/>
    </source>
</evidence>
<feature type="region of interest" description="Disordered" evidence="1">
    <location>
        <begin position="43"/>
        <end position="74"/>
    </location>
</feature>
<dbReference type="AlphaFoldDB" id="A0A4Q5J641"/>
<comment type="caution">
    <text evidence="3">The sequence shown here is derived from an EMBL/GenBank/DDBJ whole genome shotgun (WGS) entry which is preliminary data.</text>
</comment>